<gene>
    <name evidence="2" type="ORF">NFC73_00940</name>
</gene>
<keyword evidence="1" id="KW-0472">Membrane</keyword>
<feature type="transmembrane region" description="Helical" evidence="1">
    <location>
        <begin position="71"/>
        <end position="90"/>
    </location>
</feature>
<dbReference type="Proteomes" id="UP001524318">
    <property type="component" value="Unassembled WGS sequence"/>
</dbReference>
<sequence>MRKLSLGVNALFGGAILTMILAAGALLLLMATTPEAGVRKEGLFGGVFFSSTTSPSGSIGMSLGISSWTSIATVWLICSLFIFAVILVVARLRRYRASLIAQSSS</sequence>
<dbReference type="EMBL" id="JANCLV010000001">
    <property type="protein sequence ID" value="MCP8998304.1"/>
    <property type="molecule type" value="Genomic_DNA"/>
</dbReference>
<protein>
    <submittedName>
        <fullName evidence="2">Uncharacterized protein</fullName>
    </submittedName>
</protein>
<evidence type="ECO:0000256" key="1">
    <source>
        <dbReference type="SAM" id="Phobius"/>
    </source>
</evidence>
<proteinExistence type="predicted"/>
<accession>A0ABT1LK81</accession>
<dbReference type="RefSeq" id="WP_254746916.1">
    <property type="nucleotide sequence ID" value="NZ_JANCLV010000001.1"/>
</dbReference>
<organism evidence="2 3">
    <name type="scientific">Pseudarthrobacter humi</name>
    <dbReference type="NCBI Taxonomy" id="2952523"/>
    <lineage>
        <taxon>Bacteria</taxon>
        <taxon>Bacillati</taxon>
        <taxon>Actinomycetota</taxon>
        <taxon>Actinomycetes</taxon>
        <taxon>Micrococcales</taxon>
        <taxon>Micrococcaceae</taxon>
        <taxon>Pseudarthrobacter</taxon>
    </lineage>
</organism>
<name>A0ABT1LK81_9MICC</name>
<keyword evidence="1" id="KW-0812">Transmembrane</keyword>
<keyword evidence="1" id="KW-1133">Transmembrane helix</keyword>
<comment type="caution">
    <text evidence="2">The sequence shown here is derived from an EMBL/GenBank/DDBJ whole genome shotgun (WGS) entry which is preliminary data.</text>
</comment>
<evidence type="ECO:0000313" key="2">
    <source>
        <dbReference type="EMBL" id="MCP8998304.1"/>
    </source>
</evidence>
<reference evidence="2 3" key="1">
    <citation type="submission" date="2022-06" db="EMBL/GenBank/DDBJ databases">
        <title>Pseudarthrobacter sp. strain RMG13 Genome sequencing and assembly.</title>
        <authorList>
            <person name="Kim I."/>
        </authorList>
    </citation>
    <scope>NUCLEOTIDE SEQUENCE [LARGE SCALE GENOMIC DNA]</scope>
    <source>
        <strain evidence="2 3">RMG13</strain>
    </source>
</reference>
<keyword evidence="3" id="KW-1185">Reference proteome</keyword>
<feature type="transmembrane region" description="Helical" evidence="1">
    <location>
        <begin position="6"/>
        <end position="31"/>
    </location>
</feature>
<evidence type="ECO:0000313" key="3">
    <source>
        <dbReference type="Proteomes" id="UP001524318"/>
    </source>
</evidence>